<evidence type="ECO:0000256" key="1">
    <source>
        <dbReference type="SAM" id="MobiDB-lite"/>
    </source>
</evidence>
<proteinExistence type="predicted"/>
<dbReference type="SUPFAM" id="SSF51735">
    <property type="entry name" value="NAD(P)-binding Rossmann-fold domains"/>
    <property type="match status" value="1"/>
</dbReference>
<feature type="region of interest" description="Disordered" evidence="1">
    <location>
        <begin position="106"/>
        <end position="125"/>
    </location>
</feature>
<dbReference type="Proteomes" id="UP000198863">
    <property type="component" value="Unassembled WGS sequence"/>
</dbReference>
<evidence type="ECO:0000313" key="3">
    <source>
        <dbReference type="Proteomes" id="UP000198863"/>
    </source>
</evidence>
<name>A0A1G7QN55_9ACTN</name>
<protein>
    <submittedName>
        <fullName evidence="2">2'-hydroxyisoflavone reductase</fullName>
    </submittedName>
</protein>
<dbReference type="AlphaFoldDB" id="A0A1G7QN55"/>
<accession>A0A1G7QN55</accession>
<dbReference type="EMBL" id="FNCF01000002">
    <property type="protein sequence ID" value="SDF99913.1"/>
    <property type="molecule type" value="Genomic_DNA"/>
</dbReference>
<gene>
    <name evidence="2" type="ORF">SAMN05660324_1549</name>
</gene>
<dbReference type="InterPro" id="IPR036291">
    <property type="entry name" value="NAD(P)-bd_dom_sf"/>
</dbReference>
<dbReference type="OrthoDB" id="7941246at2"/>
<dbReference type="RefSeq" id="WP_091060960.1">
    <property type="nucleotide sequence ID" value="NZ_FNCF01000002.1"/>
</dbReference>
<sequence length="338" mass="35958">MHLLVLGGGGFLGHHAVTAALGRGHRVTVLNRSGESSVENAVVLTGDRDGDLSALGSGTWDAVLDTFTDPRPGSPAVRRTAELLSGRVGTYGYVSGMSVYAPAGPAVPDESAPVRSAGTEADDDPLQERSLAKLAAEELLGDVFDGPVLLPRVGIMVGPRDPSDRFSYWPLRFARARAGTREGPVLVPGDPSRPVQYSDARDVADWVVAMLAEGASGTFNAVGPGRRETLGEVLDACLVAAGARPGDVELVWTDEDWLRGQVTDVPEEHRPLWFPEDQIPQDAVDSSAALAAGLAFRPAEETARDTLQWAWDHALSDGLAAGLTAEREKELIRAWRSR</sequence>
<keyword evidence="3" id="KW-1185">Reference proteome</keyword>
<dbReference type="Gene3D" id="3.40.50.720">
    <property type="entry name" value="NAD(P)-binding Rossmann-like Domain"/>
    <property type="match status" value="1"/>
</dbReference>
<reference evidence="3" key="1">
    <citation type="submission" date="2016-10" db="EMBL/GenBank/DDBJ databases">
        <authorList>
            <person name="Varghese N."/>
            <person name="Submissions S."/>
        </authorList>
    </citation>
    <scope>NUCLEOTIDE SEQUENCE [LARGE SCALE GENOMIC DNA]</scope>
    <source>
        <strain evidence="3">DSM 44526</strain>
    </source>
</reference>
<evidence type="ECO:0000313" key="2">
    <source>
        <dbReference type="EMBL" id="SDF99913.1"/>
    </source>
</evidence>
<organism evidence="2 3">
    <name type="scientific">Klenkia brasiliensis</name>
    <dbReference type="NCBI Taxonomy" id="333142"/>
    <lineage>
        <taxon>Bacteria</taxon>
        <taxon>Bacillati</taxon>
        <taxon>Actinomycetota</taxon>
        <taxon>Actinomycetes</taxon>
        <taxon>Geodermatophilales</taxon>
        <taxon>Geodermatophilaceae</taxon>
        <taxon>Klenkia</taxon>
    </lineage>
</organism>